<dbReference type="EMBL" id="VEVO01000009">
    <property type="protein sequence ID" value="KAF0037183.1"/>
    <property type="molecule type" value="Genomic_DNA"/>
</dbReference>
<evidence type="ECO:0000313" key="2">
    <source>
        <dbReference type="Proteomes" id="UP000438429"/>
    </source>
</evidence>
<dbReference type="Proteomes" id="UP000438429">
    <property type="component" value="Unassembled WGS sequence"/>
</dbReference>
<gene>
    <name evidence="1" type="ORF">F2P81_010057</name>
</gene>
<comment type="caution">
    <text evidence="1">The sequence shown here is derived from an EMBL/GenBank/DDBJ whole genome shotgun (WGS) entry which is preliminary data.</text>
</comment>
<proteinExistence type="predicted"/>
<dbReference type="AlphaFoldDB" id="A0A6A4STA3"/>
<evidence type="ECO:0000313" key="1">
    <source>
        <dbReference type="EMBL" id="KAF0037183.1"/>
    </source>
</evidence>
<accession>A0A6A4STA3</accession>
<name>A0A6A4STA3_SCOMX</name>
<organism evidence="1 2">
    <name type="scientific">Scophthalmus maximus</name>
    <name type="common">Turbot</name>
    <name type="synonym">Psetta maxima</name>
    <dbReference type="NCBI Taxonomy" id="52904"/>
    <lineage>
        <taxon>Eukaryota</taxon>
        <taxon>Metazoa</taxon>
        <taxon>Chordata</taxon>
        <taxon>Craniata</taxon>
        <taxon>Vertebrata</taxon>
        <taxon>Euteleostomi</taxon>
        <taxon>Actinopterygii</taxon>
        <taxon>Neopterygii</taxon>
        <taxon>Teleostei</taxon>
        <taxon>Neoteleostei</taxon>
        <taxon>Acanthomorphata</taxon>
        <taxon>Carangaria</taxon>
        <taxon>Pleuronectiformes</taxon>
        <taxon>Pleuronectoidei</taxon>
        <taxon>Scophthalmidae</taxon>
        <taxon>Scophthalmus</taxon>
    </lineage>
</organism>
<protein>
    <submittedName>
        <fullName evidence="1">Uncharacterized protein</fullName>
    </submittedName>
</protein>
<sequence length="109" mass="12489">MTSIFQTHLCEQLVPTQAVFMVMFSVKITRRSGSWCVVERLDLDTFDLNISNIPMLDMHSSSRSRVIDSPFRRVKQLVTISADGVTCAIVSFQSRTHRRKQLCKLQRGV</sequence>
<reference evidence="1 2" key="1">
    <citation type="submission" date="2019-06" db="EMBL/GenBank/DDBJ databases">
        <title>Draft genomes of female and male turbot (Scophthalmus maximus).</title>
        <authorList>
            <person name="Xu H."/>
            <person name="Xu X.-W."/>
            <person name="Shao C."/>
            <person name="Chen S."/>
        </authorList>
    </citation>
    <scope>NUCLEOTIDE SEQUENCE [LARGE SCALE GENOMIC DNA]</scope>
    <source>
        <strain evidence="1">Ysfricsl-2016a</strain>
        <tissue evidence="1">Blood</tissue>
    </source>
</reference>